<keyword evidence="4 6" id="KW-1133">Transmembrane helix</keyword>
<feature type="transmembrane region" description="Helical" evidence="6">
    <location>
        <begin position="505"/>
        <end position="524"/>
    </location>
</feature>
<evidence type="ECO:0000256" key="6">
    <source>
        <dbReference type="SAM" id="Phobius"/>
    </source>
</evidence>
<dbReference type="AlphaFoldDB" id="A0A0S1X8J7"/>
<feature type="transmembrane region" description="Helical" evidence="6">
    <location>
        <begin position="442"/>
        <end position="460"/>
    </location>
</feature>
<proteinExistence type="predicted"/>
<feature type="transmembrane region" description="Helical" evidence="6">
    <location>
        <begin position="82"/>
        <end position="106"/>
    </location>
</feature>
<evidence type="ECO:0000313" key="7">
    <source>
        <dbReference type="EMBL" id="ALM74052.1"/>
    </source>
</evidence>
<evidence type="ECO:0000256" key="5">
    <source>
        <dbReference type="ARBA" id="ARBA00023136"/>
    </source>
</evidence>
<keyword evidence="5 6" id="KW-0472">Membrane</keyword>
<evidence type="ECO:0000256" key="3">
    <source>
        <dbReference type="ARBA" id="ARBA00022692"/>
    </source>
</evidence>
<reference evidence="7 8" key="1">
    <citation type="journal article" date="2016" name="Genome Announc.">
        <title>Complete genome sequence of the hyperthermophilic and piezophilic archaeon Thermococcus barophilus Ch5, capable of growth at the expense of hydrogenogenesis from carbon monoxide and formate.</title>
        <authorList>
            <person name="Oger P."/>
            <person name="Sokolova T.G."/>
            <person name="Kozhevnikova D.A."/>
            <person name="Taranov E.A."/>
            <person name="Vannier P."/>
            <person name="Lee H.S."/>
            <person name="Kwon K.K."/>
            <person name="Kang S.G."/>
            <person name="Lee J.H."/>
            <person name="Bonch-Osmolovskaya E.A."/>
            <person name="Lebedinsky A.V."/>
        </authorList>
    </citation>
    <scope>NUCLEOTIDE SEQUENCE [LARGE SCALE GENOMIC DNA]</scope>
    <source>
        <strain evidence="8">Ch5</strain>
    </source>
</reference>
<evidence type="ECO:0000256" key="4">
    <source>
        <dbReference type="ARBA" id="ARBA00022989"/>
    </source>
</evidence>
<protein>
    <recommendedName>
        <fullName evidence="9">OPT family oligopeptide transporter</fullName>
    </recommendedName>
</protein>
<feature type="transmembrane region" description="Helical" evidence="6">
    <location>
        <begin position="164"/>
        <end position="182"/>
    </location>
</feature>
<keyword evidence="3 6" id="KW-0812">Transmembrane</keyword>
<feature type="transmembrane region" description="Helical" evidence="6">
    <location>
        <begin position="112"/>
        <end position="133"/>
    </location>
</feature>
<feature type="transmembrane region" description="Helical" evidence="6">
    <location>
        <begin position="43"/>
        <end position="61"/>
    </location>
</feature>
<dbReference type="PATRIC" id="fig|55802.8.peg.71"/>
<evidence type="ECO:0008006" key="9">
    <source>
        <dbReference type="Google" id="ProtNLM"/>
    </source>
</evidence>
<feature type="transmembrane region" description="Helical" evidence="6">
    <location>
        <begin position="275"/>
        <end position="293"/>
    </location>
</feature>
<dbReference type="Proteomes" id="UP000066042">
    <property type="component" value="Chromosome"/>
</dbReference>
<evidence type="ECO:0000313" key="8">
    <source>
        <dbReference type="Proteomes" id="UP000066042"/>
    </source>
</evidence>
<organism evidence="7 8">
    <name type="scientific">Thermococcus barophilus</name>
    <dbReference type="NCBI Taxonomy" id="55802"/>
    <lineage>
        <taxon>Archaea</taxon>
        <taxon>Methanobacteriati</taxon>
        <taxon>Methanobacteriota</taxon>
        <taxon>Thermococci</taxon>
        <taxon>Thermococcales</taxon>
        <taxon>Thermococcaceae</taxon>
        <taxon>Thermococcus</taxon>
    </lineage>
</organism>
<accession>A0A0S1X8J7</accession>
<name>A0A0S1X8J7_THEBA</name>
<dbReference type="EMBL" id="CP013050">
    <property type="protein sequence ID" value="ALM74052.1"/>
    <property type="molecule type" value="Genomic_DNA"/>
</dbReference>
<feature type="transmembrane region" description="Helical" evidence="6">
    <location>
        <begin position="188"/>
        <end position="210"/>
    </location>
</feature>
<comment type="subcellular location">
    <subcellularLocation>
        <location evidence="1">Membrane</location>
        <topology evidence="1">Multi-pass membrane protein</topology>
    </subcellularLocation>
</comment>
<evidence type="ECO:0000256" key="1">
    <source>
        <dbReference type="ARBA" id="ARBA00004141"/>
    </source>
</evidence>
<keyword evidence="2" id="KW-0813">Transport</keyword>
<gene>
    <name evidence="7" type="ORF">TBCH5v1_0072</name>
</gene>
<feature type="transmembrane region" description="Helical" evidence="6">
    <location>
        <begin position="480"/>
        <end position="499"/>
    </location>
</feature>
<dbReference type="GO" id="GO:0016020">
    <property type="term" value="C:membrane"/>
    <property type="evidence" value="ECO:0007669"/>
    <property type="project" value="UniProtKB-SubCell"/>
</dbReference>
<feature type="transmembrane region" description="Helical" evidence="6">
    <location>
        <begin position="20"/>
        <end position="37"/>
    </location>
</feature>
<dbReference type="STRING" id="55802.TBCH5v1_0072"/>
<dbReference type="Pfam" id="PF03169">
    <property type="entry name" value="OPT"/>
    <property type="match status" value="1"/>
</dbReference>
<feature type="transmembrane region" description="Helical" evidence="6">
    <location>
        <begin position="222"/>
        <end position="244"/>
    </location>
</feature>
<feature type="transmembrane region" description="Helical" evidence="6">
    <location>
        <begin position="396"/>
        <end position="418"/>
    </location>
</feature>
<dbReference type="GO" id="GO:0035673">
    <property type="term" value="F:oligopeptide transmembrane transporter activity"/>
    <property type="evidence" value="ECO:0007669"/>
    <property type="project" value="InterPro"/>
</dbReference>
<feature type="transmembrane region" description="Helical" evidence="6">
    <location>
        <begin position="326"/>
        <end position="346"/>
    </location>
</feature>
<feature type="transmembrane region" description="Helical" evidence="6">
    <location>
        <begin position="300"/>
        <end position="320"/>
    </location>
</feature>
<sequence>MRCLVMEEAKRKHPSAFEPGVLILNIAMAMLGAIIGLELITRLGISTNTSIIGALIAILLARIPMRALKAFLDLNRQNLVQTAISGATFGAANAIFLPVGVSWLLGRPDLLIPMWIGATLAAFIDMTMIYWLFDTRIFPAKNPWPPGIATAETLIAAARRGKRAMLLLYGMIAGGIVRYLGIPADIAGVAWIGNIWALTMFGIGLIVRGYSTKLFGVDINKYYAPHGIMIGAGLVALIQILLIISKKRKAMKEAEGEYEYTRTEEDIRFALTRGFALYIAVALILALIGGLYTGMSAGMFVWWFIFAAIAALVSELIVGLSAMHAGWFPAFATALIFLILGVLMGFPAPALGLLVGFTAATGPAFADMGYDLKTGWIIRGEGKDPEFEMQGRKQQYFAELTGLIVAAAMVAILAKTYLVQDLVPPVDRVYVATIQAGAKPEIAKYLIMWAIPGAIVQAIGGPDRQLGILFATGLLIKYPIAGITVLIAIAIRLAVLHFYKEEGQQALYVLGAGLIAGSTLVSFFTSTLRLGKK</sequence>
<evidence type="ECO:0000256" key="2">
    <source>
        <dbReference type="ARBA" id="ARBA00022448"/>
    </source>
</evidence>
<dbReference type="InterPro" id="IPR004813">
    <property type="entry name" value="OPT"/>
</dbReference>